<dbReference type="SUPFAM" id="SSF53254">
    <property type="entry name" value="Phosphoglycerate mutase-like"/>
    <property type="match status" value="1"/>
</dbReference>
<organism evidence="1 2">
    <name type="scientific">Daldinia eschscholtzii</name>
    <dbReference type="NCBI Taxonomy" id="292717"/>
    <lineage>
        <taxon>Eukaryota</taxon>
        <taxon>Fungi</taxon>
        <taxon>Dikarya</taxon>
        <taxon>Ascomycota</taxon>
        <taxon>Pezizomycotina</taxon>
        <taxon>Sordariomycetes</taxon>
        <taxon>Xylariomycetidae</taxon>
        <taxon>Xylariales</taxon>
        <taxon>Hypoxylaceae</taxon>
        <taxon>Daldinia</taxon>
    </lineage>
</organism>
<protein>
    <recommendedName>
        <fullName evidence="3">Phosphoglycerate mutase</fullName>
    </recommendedName>
</protein>
<dbReference type="AlphaFoldDB" id="A0AAX6M898"/>
<dbReference type="PANTHER" id="PTHR48100">
    <property type="entry name" value="BROAD-SPECIFICITY PHOSPHATASE YOR283W-RELATED"/>
    <property type="match status" value="1"/>
</dbReference>
<dbReference type="PANTHER" id="PTHR48100:SF54">
    <property type="entry name" value="PHOSPHATASE SPAC5H10.03-RELATED"/>
    <property type="match status" value="1"/>
</dbReference>
<dbReference type="Pfam" id="PF00300">
    <property type="entry name" value="His_Phos_1"/>
    <property type="match status" value="1"/>
</dbReference>
<keyword evidence="2" id="KW-1185">Reference proteome</keyword>
<accession>A0AAX6M898</accession>
<dbReference type="GO" id="GO:0016791">
    <property type="term" value="F:phosphatase activity"/>
    <property type="evidence" value="ECO:0007669"/>
    <property type="project" value="TreeGrafter"/>
</dbReference>
<reference evidence="1 2" key="1">
    <citation type="journal article" date="2024" name="Front Chem Biol">
        <title>Unveiling the potential of Daldinia eschscholtzii MFLUCC 19-0629 through bioactivity and bioinformatics studies for enhanced sustainable agriculture production.</title>
        <authorList>
            <person name="Brooks S."/>
            <person name="Weaver J.A."/>
            <person name="Klomchit A."/>
            <person name="Alharthi S.A."/>
            <person name="Onlamun T."/>
            <person name="Nurani R."/>
            <person name="Vong T.K."/>
            <person name="Alberti F."/>
            <person name="Greco C."/>
        </authorList>
    </citation>
    <scope>NUCLEOTIDE SEQUENCE [LARGE SCALE GENOMIC DNA]</scope>
    <source>
        <strain evidence="1">MFLUCC 19-0629</strain>
    </source>
</reference>
<dbReference type="CDD" id="cd07067">
    <property type="entry name" value="HP_PGM_like"/>
    <property type="match status" value="1"/>
</dbReference>
<dbReference type="InterPro" id="IPR029033">
    <property type="entry name" value="His_PPase_superfam"/>
</dbReference>
<gene>
    <name evidence="1" type="ORF">Daesc_010444</name>
</gene>
<sequence length="200" mass="23471">MQRSEEYAKKILLYTTHEWDLPDPVLTEKGIEQCKALAEKLESCFNFTPDTCRIVVSPLRRTLQTVRHGLQWLRDRGVPTEVRAEWQETTDKPCDIGDDPSVIKDEWPDFDFSTLDPVYPQKIGLYENSEDAFRKRASFAKQWLFERPEKCIVVVTHSGFLKRLIKGPKYENVEYRTYELVKDGDDLELNEIDRHVFGQV</sequence>
<dbReference type="InterPro" id="IPR050275">
    <property type="entry name" value="PGM_Phosphatase"/>
</dbReference>
<dbReference type="Proteomes" id="UP001369815">
    <property type="component" value="Unassembled WGS sequence"/>
</dbReference>
<comment type="caution">
    <text evidence="1">The sequence shown here is derived from an EMBL/GenBank/DDBJ whole genome shotgun (WGS) entry which is preliminary data.</text>
</comment>
<evidence type="ECO:0000313" key="1">
    <source>
        <dbReference type="EMBL" id="KAK6948674.1"/>
    </source>
</evidence>
<dbReference type="InterPro" id="IPR013078">
    <property type="entry name" value="His_Pase_superF_clade-1"/>
</dbReference>
<dbReference type="Gene3D" id="3.40.50.1240">
    <property type="entry name" value="Phosphoglycerate mutase-like"/>
    <property type="match status" value="1"/>
</dbReference>
<dbReference type="GO" id="GO:0005737">
    <property type="term" value="C:cytoplasm"/>
    <property type="evidence" value="ECO:0007669"/>
    <property type="project" value="TreeGrafter"/>
</dbReference>
<evidence type="ECO:0000313" key="2">
    <source>
        <dbReference type="Proteomes" id="UP001369815"/>
    </source>
</evidence>
<dbReference type="EMBL" id="JBANMG010000010">
    <property type="protein sequence ID" value="KAK6948674.1"/>
    <property type="molecule type" value="Genomic_DNA"/>
</dbReference>
<evidence type="ECO:0008006" key="3">
    <source>
        <dbReference type="Google" id="ProtNLM"/>
    </source>
</evidence>
<proteinExistence type="predicted"/>
<name>A0AAX6M898_9PEZI</name>